<dbReference type="NCBIfam" id="TIGR00172">
    <property type="entry name" value="maf"/>
    <property type="match status" value="1"/>
</dbReference>
<dbReference type="InterPro" id="IPR003697">
    <property type="entry name" value="Maf-like"/>
</dbReference>
<comment type="catalytic activity">
    <reaction evidence="3">
        <text>UTP + H2O = UMP + diphosphate + H(+)</text>
        <dbReference type="Rhea" id="RHEA:29395"/>
        <dbReference type="ChEBI" id="CHEBI:15377"/>
        <dbReference type="ChEBI" id="CHEBI:15378"/>
        <dbReference type="ChEBI" id="CHEBI:33019"/>
        <dbReference type="ChEBI" id="CHEBI:46398"/>
        <dbReference type="ChEBI" id="CHEBI:57865"/>
        <dbReference type="EC" id="3.6.1.9"/>
    </reaction>
</comment>
<keyword evidence="3" id="KW-0963">Cytoplasm</keyword>
<dbReference type="HAMAP" id="MF_00528">
    <property type="entry name" value="Maf"/>
    <property type="match status" value="1"/>
</dbReference>
<comment type="function">
    <text evidence="3">Nucleoside triphosphate pyrophosphatase that hydrolyzes dTTP and UTP. May have a dual role in cell division arrest and in preventing the incorporation of modified nucleotides into cellular nucleic acids.</text>
</comment>
<keyword evidence="5" id="KW-1185">Reference proteome</keyword>
<sequence length="190" mass="19878">MAIILASASPRREELLRQVGCAFTVITSGVEEDNDRGLPPVELAVAHALAKARDVAAKAGPGETVVGADTIVVLDGRVYGKPRDIADARRMLDELAGREHQVITGVAVVKGDKAWTDFAVTAVRFRDYGPETIERYLSGGEPLGKAGAYAIQGAGALLVEGITGCYANVVGLPLVMLDKLLSRAVGVGLL</sequence>
<accession>A0ABU3NZP2</accession>
<organism evidence="4 5">
    <name type="scientific">Anaeroselena agilis</name>
    <dbReference type="NCBI Taxonomy" id="3063788"/>
    <lineage>
        <taxon>Bacteria</taxon>
        <taxon>Bacillati</taxon>
        <taxon>Bacillota</taxon>
        <taxon>Negativicutes</taxon>
        <taxon>Acetonemataceae</taxon>
        <taxon>Anaeroselena</taxon>
    </lineage>
</organism>
<dbReference type="EMBL" id="JAUOZS010000001">
    <property type="protein sequence ID" value="MDT8902266.1"/>
    <property type="molecule type" value="Genomic_DNA"/>
</dbReference>
<comment type="similarity">
    <text evidence="3">Belongs to the Maf family. YhdE subfamily.</text>
</comment>
<gene>
    <name evidence="4" type="ORF">Q4T40_13510</name>
</gene>
<keyword evidence="3" id="KW-0546">Nucleotide metabolism</keyword>
<comment type="caution">
    <text evidence="3">Lacks conserved residue(s) required for the propagation of feature annotation.</text>
</comment>
<evidence type="ECO:0000256" key="1">
    <source>
        <dbReference type="ARBA" id="ARBA00001968"/>
    </source>
</evidence>
<proteinExistence type="inferred from homology"/>
<dbReference type="PANTHER" id="PTHR43213:SF5">
    <property type="entry name" value="BIFUNCTIONAL DTTP_UTP PYROPHOSPHATASE_METHYLTRANSFERASE PROTEIN-RELATED"/>
    <property type="match status" value="1"/>
</dbReference>
<evidence type="ECO:0000256" key="3">
    <source>
        <dbReference type="HAMAP-Rule" id="MF_00528"/>
    </source>
</evidence>
<comment type="caution">
    <text evidence="4">The sequence shown here is derived from an EMBL/GenBank/DDBJ whole genome shotgun (WGS) entry which is preliminary data.</text>
</comment>
<feature type="site" description="Important for substrate specificity" evidence="3">
    <location>
        <position position="11"/>
    </location>
</feature>
<dbReference type="EC" id="3.6.1.9" evidence="3"/>
<reference evidence="4 5" key="1">
    <citation type="submission" date="2023-07" db="EMBL/GenBank/DDBJ databases">
        <title>The novel representative of Negativicutes class, Anaeroselena agilis gen. nov. sp. nov.</title>
        <authorList>
            <person name="Prokofeva M.I."/>
            <person name="Elcheninov A.G."/>
            <person name="Klyukina A."/>
            <person name="Kublanov I.V."/>
            <person name="Frolov E.N."/>
            <person name="Podosokorskaya O.A."/>
        </authorList>
    </citation>
    <scope>NUCLEOTIDE SEQUENCE [LARGE SCALE GENOMIC DNA]</scope>
    <source>
        <strain evidence="4 5">4137-cl</strain>
    </source>
</reference>
<name>A0ABU3NZP2_9FIRM</name>
<feature type="site" description="Important for substrate specificity" evidence="3">
    <location>
        <position position="70"/>
    </location>
</feature>
<feature type="active site" description="Proton acceptor" evidence="3">
    <location>
        <position position="69"/>
    </location>
</feature>
<comment type="catalytic activity">
    <reaction evidence="3">
        <text>dTTP + H2O = dTMP + diphosphate + H(+)</text>
        <dbReference type="Rhea" id="RHEA:28534"/>
        <dbReference type="ChEBI" id="CHEBI:15377"/>
        <dbReference type="ChEBI" id="CHEBI:15378"/>
        <dbReference type="ChEBI" id="CHEBI:33019"/>
        <dbReference type="ChEBI" id="CHEBI:37568"/>
        <dbReference type="ChEBI" id="CHEBI:63528"/>
        <dbReference type="EC" id="3.6.1.9"/>
    </reaction>
</comment>
<evidence type="ECO:0000313" key="5">
    <source>
        <dbReference type="Proteomes" id="UP001254848"/>
    </source>
</evidence>
<feature type="site" description="Important for substrate specificity" evidence="3">
    <location>
        <position position="152"/>
    </location>
</feature>
<dbReference type="RefSeq" id="WP_413780752.1">
    <property type="nucleotide sequence ID" value="NZ_JAUOZS010000001.1"/>
</dbReference>
<dbReference type="GO" id="GO:0016787">
    <property type="term" value="F:hydrolase activity"/>
    <property type="evidence" value="ECO:0007669"/>
    <property type="project" value="UniProtKB-KW"/>
</dbReference>
<evidence type="ECO:0000313" key="4">
    <source>
        <dbReference type="EMBL" id="MDT8902266.1"/>
    </source>
</evidence>
<dbReference type="Proteomes" id="UP001254848">
    <property type="component" value="Unassembled WGS sequence"/>
</dbReference>
<dbReference type="PANTHER" id="PTHR43213">
    <property type="entry name" value="BIFUNCTIONAL DTTP/UTP PYROPHOSPHATASE/METHYLTRANSFERASE PROTEIN-RELATED"/>
    <property type="match status" value="1"/>
</dbReference>
<protein>
    <recommendedName>
        <fullName evidence="3">dTTP/UTP pyrophosphatase</fullName>
        <shortName evidence="3">dTTPase/UTPase</shortName>
        <ecNumber evidence="3">3.6.1.9</ecNumber>
    </recommendedName>
    <alternativeName>
        <fullName evidence="3">Nucleoside triphosphate pyrophosphatase</fullName>
    </alternativeName>
    <alternativeName>
        <fullName evidence="3">Nucleotide pyrophosphatase</fullName>
        <shortName evidence="3">Nucleotide PPase</shortName>
    </alternativeName>
</protein>
<dbReference type="CDD" id="cd00555">
    <property type="entry name" value="Maf"/>
    <property type="match status" value="1"/>
</dbReference>
<dbReference type="InterPro" id="IPR029001">
    <property type="entry name" value="ITPase-like_fam"/>
</dbReference>
<dbReference type="Gene3D" id="3.90.950.10">
    <property type="match status" value="1"/>
</dbReference>
<keyword evidence="2 3" id="KW-0378">Hydrolase</keyword>
<comment type="cofactor">
    <cofactor evidence="1 3">
        <name>a divalent metal cation</name>
        <dbReference type="ChEBI" id="CHEBI:60240"/>
    </cofactor>
</comment>
<dbReference type="PIRSF" id="PIRSF006305">
    <property type="entry name" value="Maf"/>
    <property type="match status" value="1"/>
</dbReference>
<evidence type="ECO:0000256" key="2">
    <source>
        <dbReference type="ARBA" id="ARBA00022801"/>
    </source>
</evidence>
<dbReference type="Pfam" id="PF02545">
    <property type="entry name" value="Maf"/>
    <property type="match status" value="1"/>
</dbReference>
<dbReference type="SUPFAM" id="SSF52972">
    <property type="entry name" value="ITPase-like"/>
    <property type="match status" value="1"/>
</dbReference>
<comment type="subcellular location">
    <subcellularLocation>
        <location evidence="3">Cytoplasm</location>
    </subcellularLocation>
</comment>